<protein>
    <submittedName>
        <fullName evidence="1">Uncharacterized protein</fullName>
    </submittedName>
</protein>
<gene>
    <name evidence="1" type="ORF">SAMN06265338_101724</name>
</gene>
<dbReference type="EMBL" id="FYDG01000001">
    <property type="protein sequence ID" value="SNB60070.1"/>
    <property type="molecule type" value="Genomic_DNA"/>
</dbReference>
<reference evidence="2" key="1">
    <citation type="submission" date="2017-06" db="EMBL/GenBank/DDBJ databases">
        <authorList>
            <person name="Varghese N."/>
            <person name="Submissions S."/>
        </authorList>
    </citation>
    <scope>NUCLEOTIDE SEQUENCE [LARGE SCALE GENOMIC DNA]</scope>
    <source>
        <strain evidence="2">DSM 137</strain>
    </source>
</reference>
<dbReference type="AlphaFoldDB" id="A0A212QKZ8"/>
<dbReference type="Proteomes" id="UP000198418">
    <property type="component" value="Unassembled WGS sequence"/>
</dbReference>
<evidence type="ECO:0000313" key="1">
    <source>
        <dbReference type="EMBL" id="SNB60070.1"/>
    </source>
</evidence>
<name>A0A212QKZ8_RHOAC</name>
<dbReference type="OrthoDB" id="10000439at2"/>
<keyword evidence="2" id="KW-1185">Reference proteome</keyword>
<sequence>MDWKNPDGSLTRGVVIEDGAGNKVASFGGGGGGGGSVSVSNFPATQAVSWSGQSVSLSGTLPAFATTPAFTLGAALPAGANLIGAVNLDIGGASVSLNNPVPTTESYASIATGQVSVTASATQVVAARAGRKEVTIVNHATTSVYIGGSGVTAATGLLLAGVQGQGITVTGGAAIYAIAASGSETVSFLEVY</sequence>
<dbReference type="RefSeq" id="WP_088519163.1">
    <property type="nucleotide sequence ID" value="NZ_FYDG01000001.1"/>
</dbReference>
<organism evidence="1 2">
    <name type="scientific">Rhodoblastus acidophilus</name>
    <name type="common">Rhodopseudomonas acidophila</name>
    <dbReference type="NCBI Taxonomy" id="1074"/>
    <lineage>
        <taxon>Bacteria</taxon>
        <taxon>Pseudomonadati</taxon>
        <taxon>Pseudomonadota</taxon>
        <taxon>Alphaproteobacteria</taxon>
        <taxon>Hyphomicrobiales</taxon>
        <taxon>Rhodoblastaceae</taxon>
        <taxon>Rhodoblastus</taxon>
    </lineage>
</organism>
<proteinExistence type="predicted"/>
<accession>A0A212QKZ8</accession>
<evidence type="ECO:0000313" key="2">
    <source>
        <dbReference type="Proteomes" id="UP000198418"/>
    </source>
</evidence>